<dbReference type="Pfam" id="PF18029">
    <property type="entry name" value="Glyoxalase_6"/>
    <property type="match status" value="1"/>
</dbReference>
<evidence type="ECO:0000313" key="3">
    <source>
        <dbReference type="Proteomes" id="UP000307541"/>
    </source>
</evidence>
<dbReference type="Proteomes" id="UP000307541">
    <property type="component" value="Unassembled WGS sequence"/>
</dbReference>
<dbReference type="RefSeq" id="WP_136665914.1">
    <property type="nucleotide sequence ID" value="NZ_RFLV01000005.1"/>
</dbReference>
<dbReference type="Gene3D" id="3.10.180.10">
    <property type="entry name" value="2,3-Dihydroxybiphenyl 1,2-Dioxygenase, domain 1"/>
    <property type="match status" value="1"/>
</dbReference>
<protein>
    <recommendedName>
        <fullName evidence="1">Glyoxalase-like domain-containing protein</fullName>
    </recommendedName>
</protein>
<evidence type="ECO:0000259" key="1">
    <source>
        <dbReference type="Pfam" id="PF18029"/>
    </source>
</evidence>
<reference evidence="2 3" key="1">
    <citation type="submission" date="2018-10" db="EMBL/GenBank/DDBJ databases">
        <title>Pseudomonas leptonychotis sp. nov., isolated from Weddell seals in Antarctica.</title>
        <authorList>
            <person name="Novakova D."/>
            <person name="Svec P."/>
            <person name="Kralova S."/>
            <person name="Kristofova L."/>
            <person name="Zeman M."/>
            <person name="Pantucek R."/>
            <person name="Maslanova I."/>
            <person name="Sedlacek I."/>
        </authorList>
    </citation>
    <scope>NUCLEOTIDE SEQUENCE [LARGE SCALE GENOMIC DNA]</scope>
    <source>
        <strain evidence="2 3">CCM 8849</strain>
    </source>
</reference>
<keyword evidence="3" id="KW-1185">Reference proteome</keyword>
<name>A0A4T1ZRM3_9PSED</name>
<dbReference type="InterPro" id="IPR041581">
    <property type="entry name" value="Glyoxalase_6"/>
</dbReference>
<proteinExistence type="predicted"/>
<gene>
    <name evidence="2" type="ORF">D8779_18375</name>
</gene>
<feature type="domain" description="Glyoxalase-like" evidence="1">
    <location>
        <begin position="9"/>
        <end position="125"/>
    </location>
</feature>
<comment type="caution">
    <text evidence="2">The sequence shown here is derived from an EMBL/GenBank/DDBJ whole genome shotgun (WGS) entry which is preliminary data.</text>
</comment>
<accession>A0A4T1ZRM3</accession>
<sequence>MKPKPKPSIVVFAKDIRKLAHFYQEVVEMSVAHADKGHIVLDQEGFQLVIHGIPTKIAAQIQITEPPQIRENTPIKPCLPVASIDSARLRAAELGGSVGAKSQEWEARGFRACDGYDPEGNVFQVREGA</sequence>
<dbReference type="OrthoDB" id="4762357at2"/>
<dbReference type="AlphaFoldDB" id="A0A4T1ZRM3"/>
<dbReference type="InterPro" id="IPR029068">
    <property type="entry name" value="Glyas_Bleomycin-R_OHBP_Dase"/>
</dbReference>
<dbReference type="SUPFAM" id="SSF54593">
    <property type="entry name" value="Glyoxalase/Bleomycin resistance protein/Dihydroxybiphenyl dioxygenase"/>
    <property type="match status" value="1"/>
</dbReference>
<evidence type="ECO:0000313" key="2">
    <source>
        <dbReference type="EMBL" id="TIH06803.1"/>
    </source>
</evidence>
<organism evidence="2 3">
    <name type="scientific">Pseudomonas leptonychotis</name>
    <dbReference type="NCBI Taxonomy" id="2448482"/>
    <lineage>
        <taxon>Bacteria</taxon>
        <taxon>Pseudomonadati</taxon>
        <taxon>Pseudomonadota</taxon>
        <taxon>Gammaproteobacteria</taxon>
        <taxon>Pseudomonadales</taxon>
        <taxon>Pseudomonadaceae</taxon>
        <taxon>Pseudomonas</taxon>
    </lineage>
</organism>
<dbReference type="EMBL" id="RFLV01000005">
    <property type="protein sequence ID" value="TIH06803.1"/>
    <property type="molecule type" value="Genomic_DNA"/>
</dbReference>